<dbReference type="RefSeq" id="WP_034646660.1">
    <property type="nucleotide sequence ID" value="NZ_ARZX01000023.1"/>
</dbReference>
<dbReference type="Pfam" id="PF16370">
    <property type="entry name" value="MetallophosC"/>
    <property type="match status" value="1"/>
</dbReference>
<dbReference type="InterPro" id="IPR006311">
    <property type="entry name" value="TAT_signal"/>
</dbReference>
<dbReference type="Gene3D" id="3.60.21.10">
    <property type="match status" value="1"/>
</dbReference>
<evidence type="ECO:0000259" key="1">
    <source>
        <dbReference type="Pfam" id="PF16370"/>
    </source>
</evidence>
<dbReference type="Pfam" id="PF16371">
    <property type="entry name" value="MetallophosN"/>
    <property type="match status" value="1"/>
</dbReference>
<comment type="caution">
    <text evidence="3">The sequence shown here is derived from an EMBL/GenBank/DDBJ whole genome shotgun (WGS) entry which is preliminary data.</text>
</comment>
<dbReference type="InterPro" id="IPR051918">
    <property type="entry name" value="STPP_CPPED1"/>
</dbReference>
<dbReference type="SUPFAM" id="SSF56300">
    <property type="entry name" value="Metallo-dependent phosphatases"/>
    <property type="match status" value="1"/>
</dbReference>
<proteinExistence type="predicted"/>
<dbReference type="EMBL" id="ARZX01000023">
    <property type="protein sequence ID" value="EWH12418.1"/>
    <property type="molecule type" value="Genomic_DNA"/>
</dbReference>
<reference evidence="3 4" key="1">
    <citation type="journal article" date="2014" name="Genome Announc.">
        <title>Draft Genome Sequence of the Carrageenan-Degrading Bacterium Cellulophaga sp. Strain KL-A, Isolated from Decaying Marine Algae.</title>
        <authorList>
            <person name="Shan D."/>
            <person name="Ying J."/>
            <person name="Li X."/>
            <person name="Gao Z."/>
            <person name="Wei G."/>
            <person name="Shao Z."/>
        </authorList>
    </citation>
    <scope>NUCLEOTIDE SEQUENCE [LARGE SCALE GENOMIC DNA]</scope>
    <source>
        <strain evidence="3 4">KL-A</strain>
    </source>
</reference>
<evidence type="ECO:0000313" key="3">
    <source>
        <dbReference type="EMBL" id="EWH12418.1"/>
    </source>
</evidence>
<dbReference type="InterPro" id="IPR029052">
    <property type="entry name" value="Metallo-depent_PP-like"/>
</dbReference>
<feature type="domain" description="Calcineurin-like phosphoesterase C-terminal" evidence="1">
    <location>
        <begin position="343"/>
        <end position="490"/>
    </location>
</feature>
<name>A0ABN0RKK8_9FLAO</name>
<sequence>MENRRKFLKKLGITAGGISTIGGLSPIFANTKEQLVTNKPIKINGRVTTNGKGVANVQVTDGQQIVLTDQNGNFNFLSNNNRKFVYITQPAGYKINQLDNGSADFFKPIDATKKNNEFLFQLTPSVVSDNEHHFLLLADPQIQSKYEAQQLLDVATPDFINTVKELNHPNTFGIGCGDLVFDKLELFKDYNQSIKNTNVPFYQVIGNHDMDLNVRSDKMTTTTFESLFGPTYYSFNRGEIHYVVLDDVFFIGQDKKYIGYINEEQLAWLEQDLSFVEPGTTVVVSLHIPTYTGAVRRYPERDVMGGVVSNRAYLYKILEPYNTHIMSGHTHFNDNMVAKNRFEHCHGTVCGAWWSGPICWDGTPSGYGVYSAKGSDFKWYYKSIGHDKNYQFTVYKKGEHPDHKDKWCLNVWNWDPEWQICWYEDGIKKTDVSKIMALDPLSIKLHTGPKLPKRRSWVEPQLNDHMFFFTPNEKAKTITVEVTDRFGNKYSQTV</sequence>
<dbReference type="InterPro" id="IPR032288">
    <property type="entry name" value="Metallophos_C"/>
</dbReference>
<organism evidence="3 4">
    <name type="scientific">Cellulophaga geojensis KL-A</name>
    <dbReference type="NCBI Taxonomy" id="1328323"/>
    <lineage>
        <taxon>Bacteria</taxon>
        <taxon>Pseudomonadati</taxon>
        <taxon>Bacteroidota</taxon>
        <taxon>Flavobacteriia</taxon>
        <taxon>Flavobacteriales</taxon>
        <taxon>Flavobacteriaceae</taxon>
        <taxon>Cellulophaga</taxon>
    </lineage>
</organism>
<gene>
    <name evidence="3" type="ORF">KLA_14855</name>
</gene>
<protein>
    <recommendedName>
        <fullName evidence="5">Metallophosphoesterase</fullName>
    </recommendedName>
</protein>
<feature type="domain" description="Calcineurin-like phosphoesterase N-terminal" evidence="2">
    <location>
        <begin position="45"/>
        <end position="121"/>
    </location>
</feature>
<dbReference type="Proteomes" id="UP000019275">
    <property type="component" value="Unassembled WGS sequence"/>
</dbReference>
<dbReference type="PANTHER" id="PTHR43143">
    <property type="entry name" value="METALLOPHOSPHOESTERASE, CALCINEURIN SUPERFAMILY"/>
    <property type="match status" value="1"/>
</dbReference>
<evidence type="ECO:0000313" key="4">
    <source>
        <dbReference type="Proteomes" id="UP000019275"/>
    </source>
</evidence>
<keyword evidence="4" id="KW-1185">Reference proteome</keyword>
<evidence type="ECO:0000259" key="2">
    <source>
        <dbReference type="Pfam" id="PF16371"/>
    </source>
</evidence>
<dbReference type="PANTHER" id="PTHR43143:SF1">
    <property type="entry name" value="SERINE_THREONINE-PROTEIN PHOSPHATASE CPPED1"/>
    <property type="match status" value="1"/>
</dbReference>
<evidence type="ECO:0008006" key="5">
    <source>
        <dbReference type="Google" id="ProtNLM"/>
    </source>
</evidence>
<dbReference type="PROSITE" id="PS51318">
    <property type="entry name" value="TAT"/>
    <property type="match status" value="1"/>
</dbReference>
<accession>A0ABN0RKK8</accession>
<dbReference type="InterPro" id="IPR032285">
    <property type="entry name" value="Metallophos_N"/>
</dbReference>